<evidence type="ECO:0000256" key="2">
    <source>
        <dbReference type="ARBA" id="ARBA00009816"/>
    </source>
</evidence>
<reference evidence="8 9" key="1">
    <citation type="submission" date="2021-06" db="EMBL/GenBank/DDBJ databases">
        <title>Caerostris darwini draft genome.</title>
        <authorList>
            <person name="Kono N."/>
            <person name="Arakawa K."/>
        </authorList>
    </citation>
    <scope>NUCLEOTIDE SEQUENCE [LARGE SCALE GENOMIC DNA]</scope>
</reference>
<dbReference type="EMBL" id="BPLQ01013948">
    <property type="protein sequence ID" value="GIY76094.1"/>
    <property type="molecule type" value="Genomic_DNA"/>
</dbReference>
<evidence type="ECO:0000256" key="3">
    <source>
        <dbReference type="ARBA" id="ARBA00022692"/>
    </source>
</evidence>
<name>A0AAV4W2F3_9ARAC</name>
<dbReference type="GO" id="GO:0015031">
    <property type="term" value="P:protein transport"/>
    <property type="evidence" value="ECO:0007669"/>
    <property type="project" value="InterPro"/>
</dbReference>
<dbReference type="AlphaFoldDB" id="A0AAV4W2F3"/>
<evidence type="ECO:0000313" key="8">
    <source>
        <dbReference type="EMBL" id="GIY76094.1"/>
    </source>
</evidence>
<accession>A0AAV4W2F3</accession>
<comment type="subcellular location">
    <subcellularLocation>
        <location evidence="1">Membrane</location>
        <topology evidence="1">Multi-pass membrane protein</topology>
    </subcellularLocation>
</comment>
<evidence type="ECO:0000313" key="9">
    <source>
        <dbReference type="Proteomes" id="UP001054837"/>
    </source>
</evidence>
<sequence>MFRHDYSNDYVCSSEPCRMLRGWFDAFRSDGGPTLYTFANRTPVTEDVRNVLIYVSFSTIFVAFLIVFPGIRKENGSTKTAATRERESFFCSGRVSGNKTMGDVLIGVQGARKKESVARRVHGRRWASRLWCRFDALRMLGFRKGSEVPKPFPFPHTLW</sequence>
<organism evidence="8 9">
    <name type="scientific">Caerostris darwini</name>
    <dbReference type="NCBI Taxonomy" id="1538125"/>
    <lineage>
        <taxon>Eukaryota</taxon>
        <taxon>Metazoa</taxon>
        <taxon>Ecdysozoa</taxon>
        <taxon>Arthropoda</taxon>
        <taxon>Chelicerata</taxon>
        <taxon>Arachnida</taxon>
        <taxon>Araneae</taxon>
        <taxon>Araneomorphae</taxon>
        <taxon>Entelegynae</taxon>
        <taxon>Araneoidea</taxon>
        <taxon>Araneidae</taxon>
        <taxon>Caerostris</taxon>
    </lineage>
</organism>
<evidence type="ECO:0000256" key="5">
    <source>
        <dbReference type="ARBA" id="ARBA00023136"/>
    </source>
</evidence>
<keyword evidence="9" id="KW-1185">Reference proteome</keyword>
<comment type="similarity">
    <text evidence="2">Belongs to the DUOXA family.</text>
</comment>
<protein>
    <submittedName>
        <fullName evidence="8">Uncharacterized protein</fullName>
    </submittedName>
</protein>
<feature type="transmembrane region" description="Helical" evidence="7">
    <location>
        <begin position="51"/>
        <end position="71"/>
    </location>
</feature>
<dbReference type="InterPro" id="IPR018469">
    <property type="entry name" value="Dual_oxidase_maturation_fac"/>
</dbReference>
<evidence type="ECO:0000256" key="4">
    <source>
        <dbReference type="ARBA" id="ARBA00022989"/>
    </source>
</evidence>
<keyword evidence="3 7" id="KW-0812">Transmembrane</keyword>
<evidence type="ECO:0000256" key="6">
    <source>
        <dbReference type="ARBA" id="ARBA00023180"/>
    </source>
</evidence>
<evidence type="ECO:0000256" key="7">
    <source>
        <dbReference type="SAM" id="Phobius"/>
    </source>
</evidence>
<proteinExistence type="inferred from homology"/>
<dbReference type="GO" id="GO:0005789">
    <property type="term" value="C:endoplasmic reticulum membrane"/>
    <property type="evidence" value="ECO:0007669"/>
    <property type="project" value="InterPro"/>
</dbReference>
<comment type="caution">
    <text evidence="8">The sequence shown here is derived from an EMBL/GenBank/DDBJ whole genome shotgun (WGS) entry which is preliminary data.</text>
</comment>
<dbReference type="PANTHER" id="PTHR31158:SF10">
    <property type="entry name" value="LD27791P"/>
    <property type="match status" value="1"/>
</dbReference>
<dbReference type="PANTHER" id="PTHR31158">
    <property type="entry name" value="DUAL OXIDASE 2"/>
    <property type="match status" value="1"/>
</dbReference>
<keyword evidence="5 7" id="KW-0472">Membrane</keyword>
<keyword evidence="6" id="KW-0325">Glycoprotein</keyword>
<dbReference type="Proteomes" id="UP001054837">
    <property type="component" value="Unassembled WGS sequence"/>
</dbReference>
<gene>
    <name evidence="8" type="primary">AVEN_218786_1</name>
    <name evidence="8" type="ORF">CDAR_75831</name>
</gene>
<evidence type="ECO:0000256" key="1">
    <source>
        <dbReference type="ARBA" id="ARBA00004141"/>
    </source>
</evidence>
<dbReference type="Pfam" id="PF10204">
    <property type="entry name" value="DuoxA"/>
    <property type="match status" value="1"/>
</dbReference>
<keyword evidence="4 7" id="KW-1133">Transmembrane helix</keyword>